<keyword evidence="9" id="KW-1185">Reference proteome</keyword>
<dbReference type="AlphaFoldDB" id="A0A9P1N7Z0"/>
<dbReference type="GO" id="GO:0008528">
    <property type="term" value="F:G protein-coupled peptide receptor activity"/>
    <property type="evidence" value="ECO:0007669"/>
    <property type="project" value="InterPro"/>
</dbReference>
<dbReference type="PROSITE" id="PS50262">
    <property type="entry name" value="G_PROTEIN_RECEP_F1_2"/>
    <property type="match status" value="1"/>
</dbReference>
<dbReference type="InterPro" id="IPR017452">
    <property type="entry name" value="GPCR_Rhodpsn_7TM"/>
</dbReference>
<dbReference type="GO" id="GO:0016020">
    <property type="term" value="C:membrane"/>
    <property type="evidence" value="ECO:0007669"/>
    <property type="project" value="UniProtKB-SubCell"/>
</dbReference>
<dbReference type="Pfam" id="PF10324">
    <property type="entry name" value="7TM_GPCR_Srw"/>
    <property type="match status" value="1"/>
</dbReference>
<keyword evidence="4 6" id="KW-0472">Membrane</keyword>
<sequence length="390" mass="44589">MLAYIEAFCEWTFPIQAALGIGGNSITLIVLLSRNMRSRTNTMLAMAAMCDILYLIFMCPLQLSRWPSAIFVPCTDLQGQLRKCFSHFAHFYVENKTHFTFLVNWFSAASTWLIVVVSFDRLWAIKAPFFARSNSGCTRKECIIIPLIFLFTGGISFHMNFSFGVSSNSTGPSTIVSTQKPVFIHVLTILNLVMHILIPMFLLISLNSCLIYYLKNRRTIFEPKRSRGSRNSNDLPAPLLNDNNGNTDRSDVARHHSANSGIWFRHVGKAERHVTVTVTAIVTCYIISHIPSAGIYAYMYLWRYDTFYQEGWMYTMVAVSTAVVTFSKVANFLLFCMSSKHFRLEMERKICYFCRKHQEVISFKDSANQHRTRSLQLNVIADSTNNNVSE</sequence>
<comment type="caution">
    <text evidence="8">The sequence shown here is derived from an EMBL/GenBank/DDBJ whole genome shotgun (WGS) entry which is preliminary data.</text>
</comment>
<gene>
    <name evidence="8" type="ORF">CAMP_LOCUS17133</name>
</gene>
<dbReference type="InterPro" id="IPR000276">
    <property type="entry name" value="GPCR_Rhodpsn"/>
</dbReference>
<dbReference type="Proteomes" id="UP001152747">
    <property type="component" value="Unassembled WGS sequence"/>
</dbReference>
<evidence type="ECO:0000256" key="4">
    <source>
        <dbReference type="ARBA" id="ARBA00023136"/>
    </source>
</evidence>
<feature type="transmembrane region" description="Helical" evidence="6">
    <location>
        <begin position="274"/>
        <end position="299"/>
    </location>
</feature>
<dbReference type="OrthoDB" id="10011262at2759"/>
<feature type="transmembrane region" description="Helical" evidence="6">
    <location>
        <begin position="12"/>
        <end position="32"/>
    </location>
</feature>
<reference evidence="8" key="1">
    <citation type="submission" date="2022-11" db="EMBL/GenBank/DDBJ databases">
        <authorList>
            <person name="Kikuchi T."/>
        </authorList>
    </citation>
    <scope>NUCLEOTIDE SEQUENCE</scope>
    <source>
        <strain evidence="8">PS1010</strain>
    </source>
</reference>
<dbReference type="EMBL" id="CANHGI010000006">
    <property type="protein sequence ID" value="CAI5454496.1"/>
    <property type="molecule type" value="Genomic_DNA"/>
</dbReference>
<feature type="transmembrane region" description="Helical" evidence="6">
    <location>
        <begin position="44"/>
        <end position="63"/>
    </location>
</feature>
<dbReference type="SUPFAM" id="SSF81321">
    <property type="entry name" value="Family A G protein-coupled receptor-like"/>
    <property type="match status" value="1"/>
</dbReference>
<feature type="transmembrane region" description="Helical" evidence="6">
    <location>
        <begin position="183"/>
        <end position="214"/>
    </location>
</feature>
<evidence type="ECO:0000256" key="1">
    <source>
        <dbReference type="ARBA" id="ARBA00004370"/>
    </source>
</evidence>
<feature type="transmembrane region" description="Helical" evidence="6">
    <location>
        <begin position="311"/>
        <end position="336"/>
    </location>
</feature>
<dbReference type="Gene3D" id="1.20.1070.10">
    <property type="entry name" value="Rhodopsin 7-helix transmembrane proteins"/>
    <property type="match status" value="1"/>
</dbReference>
<feature type="region of interest" description="Disordered" evidence="5">
    <location>
        <begin position="225"/>
        <end position="246"/>
    </location>
</feature>
<organism evidence="8 9">
    <name type="scientific">Caenorhabditis angaria</name>
    <dbReference type="NCBI Taxonomy" id="860376"/>
    <lineage>
        <taxon>Eukaryota</taxon>
        <taxon>Metazoa</taxon>
        <taxon>Ecdysozoa</taxon>
        <taxon>Nematoda</taxon>
        <taxon>Chromadorea</taxon>
        <taxon>Rhabditida</taxon>
        <taxon>Rhabditina</taxon>
        <taxon>Rhabditomorpha</taxon>
        <taxon>Rhabditoidea</taxon>
        <taxon>Rhabditidae</taxon>
        <taxon>Peloderinae</taxon>
        <taxon>Caenorhabditis</taxon>
    </lineage>
</organism>
<protein>
    <recommendedName>
        <fullName evidence="7">G-protein coupled receptors family 1 profile domain-containing protein</fullName>
    </recommendedName>
</protein>
<dbReference type="InterPro" id="IPR019427">
    <property type="entry name" value="7TM_GPCR_serpentine_rcpt_Srw"/>
</dbReference>
<keyword evidence="3 6" id="KW-1133">Transmembrane helix</keyword>
<keyword evidence="2 6" id="KW-0812">Transmembrane</keyword>
<evidence type="ECO:0000259" key="7">
    <source>
        <dbReference type="PROSITE" id="PS50262"/>
    </source>
</evidence>
<accession>A0A9P1N7Z0</accession>
<dbReference type="PRINTS" id="PR00237">
    <property type="entry name" value="GPCRRHODOPSN"/>
</dbReference>
<dbReference type="PANTHER" id="PTHR46895">
    <property type="entry name" value="PROTEIN CBG20548-RELATED"/>
    <property type="match status" value="1"/>
</dbReference>
<proteinExistence type="predicted"/>
<dbReference type="PANTHER" id="PTHR46895:SF2">
    <property type="entry name" value="G-PROTEIN COUPLED RECEPTORS FAMILY 1 PROFILE DOMAIN-CONTAINING PROTEIN"/>
    <property type="match status" value="1"/>
</dbReference>
<feature type="domain" description="G-protein coupled receptors family 1 profile" evidence="7">
    <location>
        <begin position="23"/>
        <end position="335"/>
    </location>
</feature>
<feature type="transmembrane region" description="Helical" evidence="6">
    <location>
        <begin position="102"/>
        <end position="123"/>
    </location>
</feature>
<feature type="compositionally biased region" description="Low complexity" evidence="5">
    <location>
        <begin position="231"/>
        <end position="246"/>
    </location>
</feature>
<feature type="transmembrane region" description="Helical" evidence="6">
    <location>
        <begin position="143"/>
        <end position="163"/>
    </location>
</feature>
<evidence type="ECO:0000256" key="5">
    <source>
        <dbReference type="SAM" id="MobiDB-lite"/>
    </source>
</evidence>
<evidence type="ECO:0000256" key="2">
    <source>
        <dbReference type="ARBA" id="ARBA00022692"/>
    </source>
</evidence>
<name>A0A9P1N7Z0_9PELO</name>
<evidence type="ECO:0000313" key="8">
    <source>
        <dbReference type="EMBL" id="CAI5454496.1"/>
    </source>
</evidence>
<evidence type="ECO:0000256" key="3">
    <source>
        <dbReference type="ARBA" id="ARBA00022989"/>
    </source>
</evidence>
<evidence type="ECO:0000256" key="6">
    <source>
        <dbReference type="SAM" id="Phobius"/>
    </source>
</evidence>
<evidence type="ECO:0000313" key="9">
    <source>
        <dbReference type="Proteomes" id="UP001152747"/>
    </source>
</evidence>
<comment type="subcellular location">
    <subcellularLocation>
        <location evidence="1">Membrane</location>
    </subcellularLocation>
</comment>